<organism evidence="3">
    <name type="scientific">Cladocopium goreaui</name>
    <dbReference type="NCBI Taxonomy" id="2562237"/>
    <lineage>
        <taxon>Eukaryota</taxon>
        <taxon>Sar</taxon>
        <taxon>Alveolata</taxon>
        <taxon>Dinophyceae</taxon>
        <taxon>Suessiales</taxon>
        <taxon>Symbiodiniaceae</taxon>
        <taxon>Cladocopium</taxon>
    </lineage>
</organism>
<gene>
    <name evidence="3" type="ORF">C1SCF055_LOCUS18172</name>
</gene>
<evidence type="ECO:0000313" key="6">
    <source>
        <dbReference type="Proteomes" id="UP001152797"/>
    </source>
</evidence>
<feature type="region of interest" description="Disordered" evidence="1">
    <location>
        <begin position="928"/>
        <end position="979"/>
    </location>
</feature>
<protein>
    <submittedName>
        <fullName evidence="5">Retrovirus-related Pol polyprotein from transposon RE2 (Retro element 2) (AtRE2)</fullName>
    </submittedName>
</protein>
<dbReference type="GO" id="GO:0015074">
    <property type="term" value="P:DNA integration"/>
    <property type="evidence" value="ECO:0007669"/>
    <property type="project" value="InterPro"/>
</dbReference>
<dbReference type="InterPro" id="IPR036397">
    <property type="entry name" value="RNaseH_sf"/>
</dbReference>
<dbReference type="PROSITE" id="PS50994">
    <property type="entry name" value="INTEGRASE"/>
    <property type="match status" value="1"/>
</dbReference>
<dbReference type="EMBL" id="CAMXCT030001567">
    <property type="protein sequence ID" value="CAL4778561.1"/>
    <property type="molecule type" value="Genomic_DNA"/>
</dbReference>
<reference evidence="4" key="2">
    <citation type="submission" date="2024-04" db="EMBL/GenBank/DDBJ databases">
        <authorList>
            <person name="Chen Y."/>
            <person name="Shah S."/>
            <person name="Dougan E. K."/>
            <person name="Thang M."/>
            <person name="Chan C."/>
        </authorList>
    </citation>
    <scope>NUCLEOTIDE SEQUENCE [LARGE SCALE GENOMIC DNA]</scope>
</reference>
<dbReference type="EMBL" id="CAMXCT010001567">
    <property type="protein sequence ID" value="CAI3991249.1"/>
    <property type="molecule type" value="Genomic_DNA"/>
</dbReference>
<evidence type="ECO:0000256" key="1">
    <source>
        <dbReference type="SAM" id="MobiDB-lite"/>
    </source>
</evidence>
<feature type="compositionally biased region" description="Low complexity" evidence="1">
    <location>
        <begin position="954"/>
        <end position="971"/>
    </location>
</feature>
<evidence type="ECO:0000259" key="2">
    <source>
        <dbReference type="PROSITE" id="PS50994"/>
    </source>
</evidence>
<dbReference type="Pfam" id="PF07727">
    <property type="entry name" value="RVT_2"/>
    <property type="match status" value="1"/>
</dbReference>
<evidence type="ECO:0000313" key="3">
    <source>
        <dbReference type="EMBL" id="CAI3991249.1"/>
    </source>
</evidence>
<evidence type="ECO:0000313" key="5">
    <source>
        <dbReference type="EMBL" id="CAL4778561.1"/>
    </source>
</evidence>
<feature type="region of interest" description="Disordered" evidence="1">
    <location>
        <begin position="595"/>
        <end position="614"/>
    </location>
</feature>
<dbReference type="GO" id="GO:0003676">
    <property type="term" value="F:nucleic acid binding"/>
    <property type="evidence" value="ECO:0007669"/>
    <property type="project" value="InterPro"/>
</dbReference>
<accession>A0A9P1FVM3</accession>
<evidence type="ECO:0000313" key="4">
    <source>
        <dbReference type="EMBL" id="CAL1144624.1"/>
    </source>
</evidence>
<feature type="domain" description="Integrase catalytic" evidence="2">
    <location>
        <begin position="627"/>
        <end position="752"/>
    </location>
</feature>
<dbReference type="OrthoDB" id="416394at2759"/>
<dbReference type="SUPFAM" id="SSF53098">
    <property type="entry name" value="Ribonuclease H-like"/>
    <property type="match status" value="1"/>
</dbReference>
<dbReference type="Proteomes" id="UP001152797">
    <property type="component" value="Unassembled WGS sequence"/>
</dbReference>
<proteinExistence type="predicted"/>
<dbReference type="Gene3D" id="3.30.420.10">
    <property type="entry name" value="Ribonuclease H-like superfamily/Ribonuclease H"/>
    <property type="match status" value="1"/>
</dbReference>
<dbReference type="InterPro" id="IPR012337">
    <property type="entry name" value="RNaseH-like_sf"/>
</dbReference>
<name>A0A9P1FVM3_9DINO</name>
<comment type="caution">
    <text evidence="3">The sequence shown here is derived from an EMBL/GenBank/DDBJ whole genome shotgun (WGS) entry which is preliminary data.</text>
</comment>
<keyword evidence="6" id="KW-1185">Reference proteome</keyword>
<feature type="region of interest" description="Disordered" evidence="1">
    <location>
        <begin position="188"/>
        <end position="228"/>
    </location>
</feature>
<dbReference type="InterPro" id="IPR001584">
    <property type="entry name" value="Integrase_cat-core"/>
</dbReference>
<feature type="region of interest" description="Disordered" evidence="1">
    <location>
        <begin position="1005"/>
        <end position="1028"/>
    </location>
</feature>
<dbReference type="EMBL" id="CAMXCT020001567">
    <property type="protein sequence ID" value="CAL1144624.1"/>
    <property type="molecule type" value="Genomic_DNA"/>
</dbReference>
<reference evidence="3" key="1">
    <citation type="submission" date="2022-10" db="EMBL/GenBank/DDBJ databases">
        <authorList>
            <person name="Chen Y."/>
            <person name="Dougan E. K."/>
            <person name="Chan C."/>
            <person name="Rhodes N."/>
            <person name="Thang M."/>
        </authorList>
    </citation>
    <scope>NUCLEOTIDE SEQUENCE</scope>
</reference>
<dbReference type="InterPro" id="IPR013103">
    <property type="entry name" value="RVT_2"/>
</dbReference>
<feature type="compositionally biased region" description="Low complexity" evidence="1">
    <location>
        <begin position="191"/>
        <end position="217"/>
    </location>
</feature>
<sequence length="1822" mass="202228">MAMGPAECLRRWERMVKRSFVRAQWHVYGLLLWLLRRPWLRYVPYPYPSVGRVDQWELQADLMVTNRSMSKKHLIRARQLKAFTAQNLQEVRVLRDRIGWEHSFVEDPMLEGMLLARHSKRVTAKLKAAALAESKQEAERILQKGQSEEAADLVKLCHVLDVEVDPKDTVEVLKGKIKPMIAIMKLDGRPPAKAKSSATAQASSPASPKQKPTSPSTDSHWSYLSSPEKETVTPEVLNNLMSGGHPHGAGDGIVNEWRVHQDLKKGQATLIAQAWNQHVLDRKKVSTTARELRQVMEAEWQQTMAAGQNEVLVSSIEFPSVIVSEIYTNSQNVMKEARRRGHGVGSALSLETGWDFLNASHRKAAMEEQPYLLVLAFPCGRVLLQFALDLAKLQQSQGRHFLLENPLSSKAWTLPEMEEALRKLHAFEAKFDQCRLGLSDGQGNLHKKPTCIITSSEMIARILDGLRCGQDHEHRPVMGGSKITSAAGIYPRGLAKAFIDGIEKQFVHELKTPQEVLMANQDDPHGSQLHLDSESEEELVEDKHSKIPAGVKLAVKKLHEATGHRDNRRLARALVLAGAPTEVVAAAKQHKCALCDEQKPPKSRRPASLPMPRDTSDQIHLDIVEIMMAKLLAHRSSAEIIKFMQESWLPIFGPPRVLVADQAREFISHEFEAFCGEHGILLWHAGVQAPWQNGVCERGGGILKCLVTTLVKKHSIVDFDEMSLAVQEAVTAYNHDVNELGVSPAQAALGKQPRMTGDVLGGFHNRLSEHGLVDSVPHLSRRIALRETAKVAMLPWDWNQATLFIFGESKYNPKGGVSKKKLLLRRWHGPALLVAIEGHANAYLSFKGQLTKCALEHVRPASTMEQISAETWRDAIEESVEMALQDLANHPDVPPQPLLAPPTPAPVAASVPVGDLTSVPVSALAAALQPGPTPAPSAVAGENASYSESRSRRSSLMSSVPSDSVPVQQQVSGGGEVGGGVAAMLDEARRLDAVSESVKRPAEVPIETLHSSQPGLPPEQPGGSSHAHDALSLTRDQLRALADENNKNGHPLIRVQALAALDMLDPFESQVHDHGTWHGSWPLPSRTEWKVMETLGMKWPCGHNEAYAVQAARKEYKWHEMKSADEPAYAEAAVQGWKVWTENDAVQLLSKEASERVVASLRARGELHRLLQPRWVFTDKNDGLRTRFQDLPVRASARLVVPGYRDLEAYNIRKDAPTASRISQHMIFIFTACKFKKGWRLKSADIKAAFMKGEVFQLGERELYILNTKGTNGEPQLPFEAGCIGKLKKGIFGLFDSPRRWYLRLKKALQKLGWTRSNLDYALWFLWGNDGALKGVIASHVDDLLCGGDEDAMKSLDKLGEELGFVSLESGSFQYCGKRIEQGSDGTTTVSMKEYHSNMKTVAIPVDRRRQPDSELSPSELKQLRGLLGSLQWLVTQVRFDQQYGLSVLQSEKPRVSTLVKANALVRRFKEDSDFSLVFKPFDLTDCGVMVVTDSSLGNVRQDGSVGEDSLEKVFSQSAYIVLLGDSSWMAGKTGSFGVVDSRSHRISRVCRSTYGAELLGAEESFDIGQFVRGVVSEFQGFPVLGRNVDFLTDAVGLTVVTDAKDVYDRCGSDTSSYGSQKSLAFTIAWLRYMLQRPNTLLRWTATQNNFIDAGTKDMAVDHMQKIMRECVWNACYEASFVKQGKTKVSKPKMTVSALPGIEMNEADPMYRHVIQLGDVTGWHQKQDCVIQVARNARSFKTPRPRFASSDYPVRSSFGRFDSPTGGTWRRLESGVQYEDLANPQGLIGATASILISCFHHAKVNKEEDLLKNQQLTLGDVT</sequence>